<dbReference type="PIRSF" id="PIRSF000137">
    <property type="entry name" value="Alcohol_oxidase"/>
    <property type="match status" value="1"/>
</dbReference>
<evidence type="ECO:0000259" key="22">
    <source>
        <dbReference type="PROSITE" id="PS00624"/>
    </source>
</evidence>
<evidence type="ECO:0000256" key="18">
    <source>
        <dbReference type="PIRSR" id="PIRSR000137-1"/>
    </source>
</evidence>
<comment type="catalytic activity">
    <reaction evidence="16">
        <text>a pyranoside + acceptor = a pyranosid-3-ulose + reduced acceptor.</text>
        <dbReference type="EC" id="1.1.99.29"/>
    </reaction>
</comment>
<comment type="catalytic activity">
    <reaction evidence="17">
        <text>a pyranoside + acceptor = a pyranosid-3,4-diulose + reduced acceptor.</text>
        <dbReference type="EC" id="1.1.99.29"/>
    </reaction>
</comment>
<keyword evidence="8" id="KW-0732">Signal</keyword>
<comment type="subunit">
    <text evidence="4">Monomer.</text>
</comment>
<evidence type="ECO:0000256" key="6">
    <source>
        <dbReference type="ARBA" id="ARBA00022525"/>
    </source>
</evidence>
<evidence type="ECO:0000256" key="1">
    <source>
        <dbReference type="ARBA" id="ARBA00001974"/>
    </source>
</evidence>
<evidence type="ECO:0000256" key="16">
    <source>
        <dbReference type="ARBA" id="ARBA00034050"/>
    </source>
</evidence>
<dbReference type="EMBL" id="JABXXO010000012">
    <property type="protein sequence ID" value="KAF7762232.1"/>
    <property type="molecule type" value="Genomic_DNA"/>
</dbReference>
<dbReference type="SUPFAM" id="SSF51905">
    <property type="entry name" value="FAD/NAD(P)-binding domain"/>
    <property type="match status" value="1"/>
</dbReference>
<dbReference type="GO" id="GO:0050660">
    <property type="term" value="F:flavin adenine dinucleotide binding"/>
    <property type="evidence" value="ECO:0007669"/>
    <property type="project" value="InterPro"/>
</dbReference>
<evidence type="ECO:0000313" key="23">
    <source>
        <dbReference type="EMBL" id="KAF7762232.1"/>
    </source>
</evidence>
<dbReference type="EC" id="1.1.99.29" evidence="5"/>
<comment type="subcellular location">
    <subcellularLocation>
        <location evidence="2">Secreted</location>
    </subcellularLocation>
</comment>
<comment type="catalytic activity">
    <reaction evidence="13">
        <text>pyranose + acceptor = pyranos-2-ulose + reduced acceptor.</text>
        <dbReference type="EC" id="1.1.99.29"/>
    </reaction>
</comment>
<evidence type="ECO:0000256" key="4">
    <source>
        <dbReference type="ARBA" id="ARBA00011245"/>
    </source>
</evidence>
<dbReference type="InterPro" id="IPR012132">
    <property type="entry name" value="GMC_OxRdtase"/>
</dbReference>
<dbReference type="Pfam" id="PF05199">
    <property type="entry name" value="GMC_oxred_C"/>
    <property type="match status" value="1"/>
</dbReference>
<evidence type="ECO:0000313" key="24">
    <source>
        <dbReference type="Proteomes" id="UP000629468"/>
    </source>
</evidence>
<name>A0A8H7C4P9_AGABI</name>
<dbReference type="Gene3D" id="3.30.560.10">
    <property type="entry name" value="Glucose Oxidase, domain 3"/>
    <property type="match status" value="1"/>
</dbReference>
<evidence type="ECO:0000256" key="5">
    <source>
        <dbReference type="ARBA" id="ARBA00013177"/>
    </source>
</evidence>
<reference evidence="23 24" key="1">
    <citation type="journal article" name="Sci. Rep.">
        <title>Telomere-to-telomere assembled and centromere annotated genomes of the two main subspecies of the button mushroom Agaricus bisporus reveal especially polymorphic chromosome ends.</title>
        <authorList>
            <person name="Sonnenberg A.S.M."/>
            <person name="Sedaghat-Telgerd N."/>
            <person name="Lavrijssen B."/>
            <person name="Ohm R.A."/>
            <person name="Hendrickx P.M."/>
            <person name="Scholtmeijer K."/>
            <person name="Baars J.J.P."/>
            <person name="van Peer A."/>
        </authorList>
    </citation>
    <scope>NUCLEOTIDE SEQUENCE [LARGE SCALE GENOMIC DNA]</scope>
    <source>
        <strain evidence="23 24">H119_p4</strain>
    </source>
</reference>
<comment type="caution">
    <text evidence="23">The sequence shown here is derived from an EMBL/GenBank/DDBJ whole genome shotgun (WGS) entry which is preliminary data.</text>
</comment>
<dbReference type="Pfam" id="PF00732">
    <property type="entry name" value="GMC_oxred_N"/>
    <property type="match status" value="1"/>
</dbReference>
<evidence type="ECO:0000256" key="11">
    <source>
        <dbReference type="ARBA" id="ARBA00023180"/>
    </source>
</evidence>
<evidence type="ECO:0000256" key="19">
    <source>
        <dbReference type="PIRSR" id="PIRSR000137-2"/>
    </source>
</evidence>
<accession>A0A8H7C4P9</accession>
<dbReference type="PANTHER" id="PTHR11552:SF201">
    <property type="entry name" value="GLUCOSE-METHANOL-CHOLINE OXIDOREDUCTASE N-TERMINAL DOMAIN-CONTAINING PROTEIN"/>
    <property type="match status" value="1"/>
</dbReference>
<feature type="active site" description="Proton donor" evidence="18">
    <location>
        <position position="602"/>
    </location>
</feature>
<comment type="catalytic activity">
    <reaction evidence="15">
        <text>pyranose + acceptor = pyranos-3-ulose + reduced acceptor.</text>
        <dbReference type="EC" id="1.1.99.29"/>
    </reaction>
</comment>
<proteinExistence type="inferred from homology"/>
<dbReference type="PANTHER" id="PTHR11552">
    <property type="entry name" value="GLUCOSE-METHANOL-CHOLINE GMC OXIDOREDUCTASE"/>
    <property type="match status" value="1"/>
</dbReference>
<feature type="binding site" evidence="19">
    <location>
        <position position="260"/>
    </location>
    <ligand>
        <name>FAD</name>
        <dbReference type="ChEBI" id="CHEBI:57692"/>
    </ligand>
</feature>
<keyword evidence="11" id="KW-0325">Glycoprotein</keyword>
<dbReference type="InterPro" id="IPR000172">
    <property type="entry name" value="GMC_OxRdtase_N"/>
</dbReference>
<evidence type="ECO:0000256" key="13">
    <source>
        <dbReference type="ARBA" id="ARBA00033986"/>
    </source>
</evidence>
<dbReference type="PROSITE" id="PS00624">
    <property type="entry name" value="GMC_OXRED_2"/>
    <property type="match status" value="1"/>
</dbReference>
<evidence type="ECO:0000256" key="14">
    <source>
        <dbReference type="ARBA" id="ARBA00034010"/>
    </source>
</evidence>
<dbReference type="AlphaFoldDB" id="A0A8H7C4P9"/>
<organism evidence="23 24">
    <name type="scientific">Agaricus bisporus var. burnettii</name>
    <dbReference type="NCBI Taxonomy" id="192524"/>
    <lineage>
        <taxon>Eukaryota</taxon>
        <taxon>Fungi</taxon>
        <taxon>Dikarya</taxon>
        <taxon>Basidiomycota</taxon>
        <taxon>Agaricomycotina</taxon>
        <taxon>Agaricomycetes</taxon>
        <taxon>Agaricomycetidae</taxon>
        <taxon>Agaricales</taxon>
        <taxon>Agaricineae</taxon>
        <taxon>Agaricaceae</taxon>
        <taxon>Agaricus</taxon>
    </lineage>
</organism>
<dbReference type="InterPro" id="IPR036188">
    <property type="entry name" value="FAD/NAD-bd_sf"/>
</dbReference>
<keyword evidence="7 20" id="KW-0285">Flavoprotein</keyword>
<comment type="function">
    <text evidence="12">Catalyzes the single-oxidation or sequential double oxidation reaction of carbohydrates primarily at carbon-2 and/or carbon-3 with the concomitant reduction of the flavin. The enzyme exhibits a broad sugar substrate specificity, oxidizing different aldopyranoses to the corresponding C-1, C-2, C-3 or C-1,2, C-2,3 and C-3,4 (di)dehydro sugars with substrate-specific regioselectivity. Accepts only a narrow range of electron acceptors such as substituted benzoquinones and complexed metal ions and reacts extremely slowly with O(2) as acceptor. May play a role in the natural recycling of plant matter by oxidizing all major monosaccharides in lignocellulose and by reducing quinone compounds or reactive radical species generated during lignin depolymerization.</text>
</comment>
<comment type="catalytic activity">
    <reaction evidence="14">
        <text>pyranose + acceptor = pyranos-2,3-diulose + reduced acceptor.</text>
        <dbReference type="EC" id="1.1.99.29"/>
    </reaction>
</comment>
<comment type="similarity">
    <text evidence="3 20">Belongs to the GMC oxidoreductase family.</text>
</comment>
<evidence type="ECO:0000256" key="20">
    <source>
        <dbReference type="RuleBase" id="RU003968"/>
    </source>
</evidence>
<evidence type="ECO:0000259" key="21">
    <source>
        <dbReference type="PROSITE" id="PS00623"/>
    </source>
</evidence>
<dbReference type="GO" id="GO:0033718">
    <property type="term" value="F:pyranose dehydrogenase (acceptor) activity"/>
    <property type="evidence" value="ECO:0007669"/>
    <property type="project" value="UniProtKB-EC"/>
</dbReference>
<evidence type="ECO:0000256" key="10">
    <source>
        <dbReference type="ARBA" id="ARBA00023002"/>
    </source>
</evidence>
<evidence type="ECO:0000256" key="9">
    <source>
        <dbReference type="ARBA" id="ARBA00022827"/>
    </source>
</evidence>
<dbReference type="PROSITE" id="PS00623">
    <property type="entry name" value="GMC_OXRED_1"/>
    <property type="match status" value="1"/>
</dbReference>
<comment type="cofactor">
    <cofactor evidence="1 19">
        <name>FAD</name>
        <dbReference type="ChEBI" id="CHEBI:57692"/>
    </cofactor>
</comment>
<protein>
    <recommendedName>
        <fullName evidence="5">pyranose dehydrogenase (acceptor)</fullName>
        <ecNumber evidence="5">1.1.99.29</ecNumber>
    </recommendedName>
</protein>
<feature type="domain" description="Glucose-methanol-choline oxidoreductase N-terminal" evidence="22">
    <location>
        <begin position="304"/>
        <end position="318"/>
    </location>
</feature>
<feature type="active site" description="Proton acceptor" evidence="18">
    <location>
        <position position="645"/>
    </location>
</feature>
<evidence type="ECO:0000256" key="2">
    <source>
        <dbReference type="ARBA" id="ARBA00004613"/>
    </source>
</evidence>
<sequence>MPIVSLDAFLERANSKNDPFDYLIIGGGTAGLIIAHRLAQNLSHVTVGVIEAGTYHGSGSVPVIDTPGLFGRSLNNPLYDWAFKTEPQVNANNRTLVLPRGKGLGGSSLINYLCYTRPSKDEYDALETTFNNHGWNWDELIKHMKSEHCQEKGNEWLGSDSSHVHEPQEQIKLTLPPVWPPTSSEAGEETLSLHELTFQTMDNIGIPPNPNPTNGNNIGYARPLICTDPKTGIRSSSVSGYLEPILKSCTNLMVLIDASVTRVLFDRSDSIRKPRAVGVEFRVSGHDNNFQIQNIRREIILSAGSLKTPDILEHSGIGDPRILQQNGINCIAELPGVGSNFQDHPAVPMIFEVDPKYPTLELLLDPEEFEKHQKLFTEKQEGILAGGLSFSLTFLPLHHISDITKTPSNIILDKIQTETEKYVETSNFSEEVRQGYEKQCQLQMKWLKDPRQAQIEIVCAAGFVGPNKDSQTGSKKRHLTLTATFMHPFSRGTVHHHTAIPDSNETFPPNNAFEPKINPRLISHPTDYTLLMKGVECILRLTQTEPLKSTIRGYASPSELSTIDLDKLFKSIDEGQEDHESKSRLEEILNSHIKNVVRTVHHPIGTAAMMSKEDGGVVDEQLRVYGVDGLRVADLSILPFEVSTHTVSTAFAIGEMASDILMKAYGNPEQT</sequence>
<dbReference type="GO" id="GO:0005576">
    <property type="term" value="C:extracellular region"/>
    <property type="evidence" value="ECO:0007669"/>
    <property type="project" value="UniProtKB-SubCell"/>
</dbReference>
<dbReference type="InterPro" id="IPR007867">
    <property type="entry name" value="GMC_OxRtase_C"/>
</dbReference>
<dbReference type="SUPFAM" id="SSF54373">
    <property type="entry name" value="FAD-linked reductases, C-terminal domain"/>
    <property type="match status" value="1"/>
</dbReference>
<gene>
    <name evidence="23" type="ORF">Agabi119p4_8825</name>
</gene>
<keyword evidence="6" id="KW-0964">Secreted</keyword>
<evidence type="ECO:0000256" key="8">
    <source>
        <dbReference type="ARBA" id="ARBA00022729"/>
    </source>
</evidence>
<evidence type="ECO:0000256" key="3">
    <source>
        <dbReference type="ARBA" id="ARBA00010790"/>
    </source>
</evidence>
<evidence type="ECO:0000256" key="12">
    <source>
        <dbReference type="ARBA" id="ARBA00024699"/>
    </source>
</evidence>
<feature type="domain" description="Glucose-methanol-choline oxidoreductase N-terminal" evidence="21">
    <location>
        <begin position="101"/>
        <end position="124"/>
    </location>
</feature>
<evidence type="ECO:0000256" key="15">
    <source>
        <dbReference type="ARBA" id="ARBA00034029"/>
    </source>
</evidence>
<keyword evidence="9 19" id="KW-0274">FAD</keyword>
<dbReference type="Gene3D" id="3.50.50.60">
    <property type="entry name" value="FAD/NAD(P)-binding domain"/>
    <property type="match status" value="1"/>
</dbReference>
<evidence type="ECO:0000256" key="7">
    <source>
        <dbReference type="ARBA" id="ARBA00022630"/>
    </source>
</evidence>
<dbReference type="Proteomes" id="UP000629468">
    <property type="component" value="Unassembled WGS sequence"/>
</dbReference>
<keyword evidence="10" id="KW-0560">Oxidoreductase</keyword>
<evidence type="ECO:0000256" key="17">
    <source>
        <dbReference type="ARBA" id="ARBA00034059"/>
    </source>
</evidence>